<dbReference type="GO" id="GO:0007155">
    <property type="term" value="P:cell adhesion"/>
    <property type="evidence" value="ECO:0007669"/>
    <property type="project" value="InterPro"/>
</dbReference>
<evidence type="ECO:0000313" key="5">
    <source>
        <dbReference type="Proteomes" id="UP000037510"/>
    </source>
</evidence>
<accession>A0A0L7KHQ0</accession>
<dbReference type="Proteomes" id="UP000037510">
    <property type="component" value="Unassembled WGS sequence"/>
</dbReference>
<dbReference type="AlphaFoldDB" id="A0A0L7KHQ0"/>
<proteinExistence type="predicted"/>
<feature type="non-terminal residue" evidence="4">
    <location>
        <position position="337"/>
    </location>
</feature>
<feature type="region of interest" description="Disordered" evidence="3">
    <location>
        <begin position="1"/>
        <end position="32"/>
    </location>
</feature>
<comment type="subcellular location">
    <subcellularLocation>
        <location evidence="2">Endomembrane system</location>
        <topology evidence="2">Peripheral membrane protein</topology>
        <orientation evidence="2">Cytoplasmic side</orientation>
    </subcellularLocation>
</comment>
<name>A0A0L7KHQ0_OPEBR</name>
<keyword evidence="1" id="KW-0472">Membrane</keyword>
<evidence type="ECO:0000256" key="3">
    <source>
        <dbReference type="SAM" id="MobiDB-lite"/>
    </source>
</evidence>
<protein>
    <submittedName>
        <fullName evidence="4">Uncharacterized protein</fullName>
    </submittedName>
</protein>
<dbReference type="InterPro" id="IPR000633">
    <property type="entry name" value="Vinculin_CS"/>
</dbReference>
<evidence type="ECO:0000256" key="2">
    <source>
        <dbReference type="ARBA" id="ARBA00029433"/>
    </source>
</evidence>
<dbReference type="GO" id="GO:0015629">
    <property type="term" value="C:actin cytoskeleton"/>
    <property type="evidence" value="ECO:0007669"/>
    <property type="project" value="InterPro"/>
</dbReference>
<dbReference type="GO" id="GO:0012505">
    <property type="term" value="C:endomembrane system"/>
    <property type="evidence" value="ECO:0007669"/>
    <property type="project" value="UniProtKB-SubCell"/>
</dbReference>
<gene>
    <name evidence="4" type="ORF">OBRU01_23152</name>
</gene>
<evidence type="ECO:0000256" key="1">
    <source>
        <dbReference type="ARBA" id="ARBA00023136"/>
    </source>
</evidence>
<feature type="compositionally biased region" description="Polar residues" evidence="3">
    <location>
        <begin position="13"/>
        <end position="32"/>
    </location>
</feature>
<reference evidence="4 5" key="1">
    <citation type="journal article" date="2015" name="Genome Biol. Evol.">
        <title>The genome of winter moth (Operophtera brumata) provides a genomic perspective on sexual dimorphism and phenology.</title>
        <authorList>
            <person name="Derks M.F."/>
            <person name="Smit S."/>
            <person name="Salis L."/>
            <person name="Schijlen E."/>
            <person name="Bossers A."/>
            <person name="Mateman C."/>
            <person name="Pijl A.S."/>
            <person name="de Ridder D."/>
            <person name="Groenen M.A."/>
            <person name="Visser M.E."/>
            <person name="Megens H.J."/>
        </authorList>
    </citation>
    <scope>NUCLEOTIDE SEQUENCE [LARGE SCALE GENOMIC DNA]</scope>
    <source>
        <strain evidence="4">WM2013NL</strain>
        <tissue evidence="4">Head and thorax</tissue>
    </source>
</reference>
<organism evidence="4 5">
    <name type="scientific">Operophtera brumata</name>
    <name type="common">Winter moth</name>
    <name type="synonym">Phalaena brumata</name>
    <dbReference type="NCBI Taxonomy" id="104452"/>
    <lineage>
        <taxon>Eukaryota</taxon>
        <taxon>Metazoa</taxon>
        <taxon>Ecdysozoa</taxon>
        <taxon>Arthropoda</taxon>
        <taxon>Hexapoda</taxon>
        <taxon>Insecta</taxon>
        <taxon>Pterygota</taxon>
        <taxon>Neoptera</taxon>
        <taxon>Endopterygota</taxon>
        <taxon>Lepidoptera</taxon>
        <taxon>Glossata</taxon>
        <taxon>Ditrysia</taxon>
        <taxon>Geometroidea</taxon>
        <taxon>Geometridae</taxon>
        <taxon>Larentiinae</taxon>
        <taxon>Operophtera</taxon>
    </lineage>
</organism>
<evidence type="ECO:0000313" key="4">
    <source>
        <dbReference type="EMBL" id="KOB62414.1"/>
    </source>
</evidence>
<dbReference type="EMBL" id="JTDY01009874">
    <property type="protein sequence ID" value="KOB62414.1"/>
    <property type="molecule type" value="Genomic_DNA"/>
</dbReference>
<keyword evidence="5" id="KW-1185">Reference proteome</keyword>
<sequence length="337" mass="39226">MDGQTPKWYRNSIPPSENTLNIPPNQYRDSGTSLLPPYNYQTPLNFNANDQNGFNYMQNGFGNGFVNYPDNDVNTLLGVEMPDTAETVSPEQLNLLRLAAQEIGGAQFQTPNTNYNFFEPSQRNSLPETNMFPTNNFNRPTSLNLDMNYNNFDAPFNNQRFPNNFKDNQDPSEILSYLTQLNMSLDRNREEGINNIDFNKLPDINGHYEDLKAIEDRNKMNQFINQNFQQPNRTNDNNHFFEMMQERPPPLNFDFSNQTPVSSTSNFKQPNGLNGFHPNDFMQRNMNQMQNFPNEQRNFENNVGNVQQMALMRQQELARQMSLFMRNRPPPNQLNVD</sequence>
<dbReference type="GO" id="GO:0005198">
    <property type="term" value="F:structural molecule activity"/>
    <property type="evidence" value="ECO:0007669"/>
    <property type="project" value="InterPro"/>
</dbReference>
<comment type="caution">
    <text evidence="4">The sequence shown here is derived from an EMBL/GenBank/DDBJ whole genome shotgun (WGS) entry which is preliminary data.</text>
</comment>
<dbReference type="PROSITE" id="PS00663">
    <property type="entry name" value="VINCULIN_1"/>
    <property type="match status" value="1"/>
</dbReference>
<dbReference type="STRING" id="104452.A0A0L7KHQ0"/>